<dbReference type="AlphaFoldDB" id="A0A5C3MKS4"/>
<dbReference type="InterPro" id="IPR027417">
    <property type="entry name" value="P-loop_NTPase"/>
</dbReference>
<dbReference type="OrthoDB" id="2846732at2759"/>
<evidence type="ECO:0000313" key="2">
    <source>
        <dbReference type="EMBL" id="TFK44966.1"/>
    </source>
</evidence>
<dbReference type="GO" id="GO:0005525">
    <property type="term" value="F:GTP binding"/>
    <property type="evidence" value="ECO:0007669"/>
    <property type="project" value="InterPro"/>
</dbReference>
<proteinExistence type="predicted"/>
<keyword evidence="3" id="KW-1185">Reference proteome</keyword>
<dbReference type="Pfam" id="PF01926">
    <property type="entry name" value="MMR_HSR1"/>
    <property type="match status" value="1"/>
</dbReference>
<name>A0A5C3MKS4_9AGAR</name>
<evidence type="ECO:0000313" key="3">
    <source>
        <dbReference type="Proteomes" id="UP000308652"/>
    </source>
</evidence>
<dbReference type="InterPro" id="IPR006073">
    <property type="entry name" value="GTP-bd"/>
</dbReference>
<evidence type="ECO:0000259" key="1">
    <source>
        <dbReference type="Pfam" id="PF01926"/>
    </source>
</evidence>
<dbReference type="EMBL" id="ML213590">
    <property type="protein sequence ID" value="TFK44966.1"/>
    <property type="molecule type" value="Genomic_DNA"/>
</dbReference>
<feature type="domain" description="G" evidence="1">
    <location>
        <begin position="41"/>
        <end position="110"/>
    </location>
</feature>
<reference evidence="2 3" key="1">
    <citation type="journal article" date="2019" name="Nat. Ecol. Evol.">
        <title>Megaphylogeny resolves global patterns of mushroom evolution.</title>
        <authorList>
            <person name="Varga T."/>
            <person name="Krizsan K."/>
            <person name="Foldi C."/>
            <person name="Dima B."/>
            <person name="Sanchez-Garcia M."/>
            <person name="Sanchez-Ramirez S."/>
            <person name="Szollosi G.J."/>
            <person name="Szarkandi J.G."/>
            <person name="Papp V."/>
            <person name="Albert L."/>
            <person name="Andreopoulos W."/>
            <person name="Angelini C."/>
            <person name="Antonin V."/>
            <person name="Barry K.W."/>
            <person name="Bougher N.L."/>
            <person name="Buchanan P."/>
            <person name="Buyck B."/>
            <person name="Bense V."/>
            <person name="Catcheside P."/>
            <person name="Chovatia M."/>
            <person name="Cooper J."/>
            <person name="Damon W."/>
            <person name="Desjardin D."/>
            <person name="Finy P."/>
            <person name="Geml J."/>
            <person name="Haridas S."/>
            <person name="Hughes K."/>
            <person name="Justo A."/>
            <person name="Karasinski D."/>
            <person name="Kautmanova I."/>
            <person name="Kiss B."/>
            <person name="Kocsube S."/>
            <person name="Kotiranta H."/>
            <person name="LaButti K.M."/>
            <person name="Lechner B.E."/>
            <person name="Liimatainen K."/>
            <person name="Lipzen A."/>
            <person name="Lukacs Z."/>
            <person name="Mihaltcheva S."/>
            <person name="Morgado L.N."/>
            <person name="Niskanen T."/>
            <person name="Noordeloos M.E."/>
            <person name="Ohm R.A."/>
            <person name="Ortiz-Santana B."/>
            <person name="Ovrebo C."/>
            <person name="Racz N."/>
            <person name="Riley R."/>
            <person name="Savchenko A."/>
            <person name="Shiryaev A."/>
            <person name="Soop K."/>
            <person name="Spirin V."/>
            <person name="Szebenyi C."/>
            <person name="Tomsovsky M."/>
            <person name="Tulloss R.E."/>
            <person name="Uehling J."/>
            <person name="Grigoriev I.V."/>
            <person name="Vagvolgyi C."/>
            <person name="Papp T."/>
            <person name="Martin F.M."/>
            <person name="Miettinen O."/>
            <person name="Hibbett D.S."/>
            <person name="Nagy L.G."/>
        </authorList>
    </citation>
    <scope>NUCLEOTIDE SEQUENCE [LARGE SCALE GENOMIC DNA]</scope>
    <source>
        <strain evidence="2 3">CBS 166.37</strain>
    </source>
</reference>
<dbReference type="Gene3D" id="3.40.50.300">
    <property type="entry name" value="P-loop containing nucleotide triphosphate hydrolases"/>
    <property type="match status" value="1"/>
</dbReference>
<accession>A0A5C3MKS4</accession>
<organism evidence="2 3">
    <name type="scientific">Crucibulum laeve</name>
    <dbReference type="NCBI Taxonomy" id="68775"/>
    <lineage>
        <taxon>Eukaryota</taxon>
        <taxon>Fungi</taxon>
        <taxon>Dikarya</taxon>
        <taxon>Basidiomycota</taxon>
        <taxon>Agaricomycotina</taxon>
        <taxon>Agaricomycetes</taxon>
        <taxon>Agaricomycetidae</taxon>
        <taxon>Agaricales</taxon>
        <taxon>Agaricineae</taxon>
        <taxon>Nidulariaceae</taxon>
        <taxon>Crucibulum</taxon>
    </lineage>
</organism>
<dbReference type="GO" id="GO:0016787">
    <property type="term" value="F:hydrolase activity"/>
    <property type="evidence" value="ECO:0007669"/>
    <property type="project" value="UniProtKB-KW"/>
</dbReference>
<dbReference type="STRING" id="68775.A0A5C3MKS4"/>
<dbReference type="SUPFAM" id="SSF52540">
    <property type="entry name" value="P-loop containing nucleoside triphosphate hydrolases"/>
    <property type="match status" value="1"/>
</dbReference>
<dbReference type="Proteomes" id="UP000308652">
    <property type="component" value="Unassembled WGS sequence"/>
</dbReference>
<gene>
    <name evidence="2" type="ORF">BDQ12DRAFT_43705</name>
</gene>
<keyword evidence="2" id="KW-0378">Hydrolase</keyword>
<sequence length="222" mass="25031">MDTRALRILDSVASPTGTTTMGNIPSTRIHVEKLSKEHEIIVVIGPTGAGKSSFINRAAMQNILEVGHKLHPCTKEVDHVECTTPSKKQVVFVDTPSFSEEGGQKSVEKKIGDWLKRVYGKKIMVSGIIYLHRITDKRLTEPPYSQYEMFRKLCGESFHGRVVLVTTMWSDVKPDVGSRREKEIIQNWGQMLHGGSAVLRFNDTAESAWDIVQFLLQPMHRN</sequence>
<protein>
    <submittedName>
        <fullName evidence="2">P-loop containing nucleoside triphosphate hydrolase protein</fullName>
    </submittedName>
</protein>